<feature type="transmembrane region" description="Helical" evidence="13">
    <location>
        <begin position="82"/>
        <end position="99"/>
    </location>
</feature>
<gene>
    <name evidence="16" type="ORF">M514_04993</name>
</gene>
<accession>A0A085NNW7</accession>
<keyword evidence="8" id="KW-0560">Oxidoreductase</keyword>
<keyword evidence="13" id="KW-1133">Transmembrane helix</keyword>
<dbReference type="Pfam" id="PF07992">
    <property type="entry name" value="Pyr_redox_2"/>
    <property type="match status" value="1"/>
</dbReference>
<dbReference type="Proteomes" id="UP000030758">
    <property type="component" value="Unassembled WGS sequence"/>
</dbReference>
<evidence type="ECO:0000256" key="7">
    <source>
        <dbReference type="ARBA" id="ARBA00022946"/>
    </source>
</evidence>
<dbReference type="EMBL" id="KL367483">
    <property type="protein sequence ID" value="KFD71163.1"/>
    <property type="molecule type" value="Genomic_DNA"/>
</dbReference>
<evidence type="ECO:0000256" key="11">
    <source>
        <dbReference type="ARBA" id="ARBA00047786"/>
    </source>
</evidence>
<evidence type="ECO:0000256" key="1">
    <source>
        <dbReference type="ARBA" id="ARBA00001974"/>
    </source>
</evidence>
<feature type="region of interest" description="Disordered" evidence="12">
    <location>
        <begin position="53"/>
        <end position="75"/>
    </location>
</feature>
<feature type="compositionally biased region" description="Basic and acidic residues" evidence="12">
    <location>
        <begin position="539"/>
        <end position="548"/>
    </location>
</feature>
<dbReference type="InterPro" id="IPR016156">
    <property type="entry name" value="FAD/NAD-linked_Rdtase_dimer_sf"/>
</dbReference>
<dbReference type="InterPro" id="IPR050446">
    <property type="entry name" value="FAD-oxidoreductase/Apoptosis"/>
</dbReference>
<dbReference type="GO" id="GO:0016174">
    <property type="term" value="F:NAD(P)H oxidase H2O2-forming activity"/>
    <property type="evidence" value="ECO:0007669"/>
    <property type="project" value="TreeGrafter"/>
</dbReference>
<sequence length="633" mass="70270">MFNRPTLVFLKKWGWQASPSICWRLATLPTVSSNSYSSSPWRSCLLKPEVGERKLSATSQPPKPSAPDDTQQKKENKTFNRIMWSAVAVLTGSVLYFFMSDSFKLGKSVRERQKSSASDDEASSGKKPANAHRYKLSSGSHVKLPDKVPYLLIGTGTASFSAARAIRGLDAEAKVLIVGEESYKPYMRPPLSKELWFTEDRQLARNLKFQQWNGRERDIYFEHDEFYIDPANLDNQEHGGISVVNGRRVVRLDVIDHVAHLDNGQKIEYGKCLIATGGYPKVLDEIAESDLKEGRHYTLYRDVADFLRLEEVSRRSKSVTVIGGGFLGTELACALANRGQSSGLEVIHTFPEGGCLGKVLPRYLSNWATERLKEQHVKVLPSVQLKKATLEHNKVVLHMSDGQALKTDHVIVAVGLQPNVDLAESAGLEVDPNSGGFLCDAELRARSDVWVAGDCCSFYDIKLGRRRVEHHDHAVVSGRLAGENMTGKQKPYWHQSMFWSDLGPEVGFEAIGIVDSSLPTVGVFMKASEEDTPKALVRATDEGVRSETEAQAEASAASEEQPPKNADAASSSDDYGKGVIFYLRGKRVVGVVLWNVFNRMPIARKLIMEGREHDDFSEVAKLFNLYGSLSESE</sequence>
<evidence type="ECO:0000256" key="9">
    <source>
        <dbReference type="ARBA" id="ARBA00023027"/>
    </source>
</evidence>
<feature type="region of interest" description="Disordered" evidence="12">
    <location>
        <begin position="539"/>
        <end position="572"/>
    </location>
</feature>
<dbReference type="GO" id="GO:0046983">
    <property type="term" value="F:protein dimerization activity"/>
    <property type="evidence" value="ECO:0007669"/>
    <property type="project" value="InterPro"/>
</dbReference>
<dbReference type="PRINTS" id="PR00368">
    <property type="entry name" value="FADPNR"/>
</dbReference>
<organism evidence="16">
    <name type="scientific">Trichuris suis</name>
    <name type="common">pig whipworm</name>
    <dbReference type="NCBI Taxonomy" id="68888"/>
    <lineage>
        <taxon>Eukaryota</taxon>
        <taxon>Metazoa</taxon>
        <taxon>Ecdysozoa</taxon>
        <taxon>Nematoda</taxon>
        <taxon>Enoplea</taxon>
        <taxon>Dorylaimia</taxon>
        <taxon>Trichinellida</taxon>
        <taxon>Trichuridae</taxon>
        <taxon>Trichuris</taxon>
    </lineage>
</organism>
<dbReference type="GO" id="GO:0033108">
    <property type="term" value="P:mitochondrial respiratory chain complex assembly"/>
    <property type="evidence" value="ECO:0007669"/>
    <property type="project" value="TreeGrafter"/>
</dbReference>
<evidence type="ECO:0000256" key="5">
    <source>
        <dbReference type="ARBA" id="ARBA00022703"/>
    </source>
</evidence>
<comment type="subcellular location">
    <subcellularLocation>
        <location evidence="2">Mitochondrion</location>
    </subcellularLocation>
</comment>
<comment type="cofactor">
    <cofactor evidence="1">
        <name>FAD</name>
        <dbReference type="ChEBI" id="CHEBI:57692"/>
    </cofactor>
</comment>
<name>A0A085NNW7_9BILA</name>
<dbReference type="Gene3D" id="3.50.50.60">
    <property type="entry name" value="FAD/NAD(P)-binding domain"/>
    <property type="match status" value="2"/>
</dbReference>
<dbReference type="GO" id="GO:0005739">
    <property type="term" value="C:mitochondrion"/>
    <property type="evidence" value="ECO:0007669"/>
    <property type="project" value="UniProtKB-SubCell"/>
</dbReference>
<feature type="compositionally biased region" description="Low complexity" evidence="12">
    <location>
        <begin position="549"/>
        <end position="560"/>
    </location>
</feature>
<dbReference type="InterPro" id="IPR023753">
    <property type="entry name" value="FAD/NAD-binding_dom"/>
</dbReference>
<evidence type="ECO:0000256" key="3">
    <source>
        <dbReference type="ARBA" id="ARBA00006442"/>
    </source>
</evidence>
<evidence type="ECO:0000259" key="15">
    <source>
        <dbReference type="Pfam" id="PF14721"/>
    </source>
</evidence>
<dbReference type="PANTHER" id="PTHR43557:SF4">
    <property type="entry name" value="APOPTOSIS-INDUCING FACTOR 1, MITOCHONDRIAL"/>
    <property type="match status" value="1"/>
</dbReference>
<keyword evidence="10" id="KW-0496">Mitochondrion</keyword>
<keyword evidence="9" id="KW-0520">NAD</keyword>
<dbReference type="PANTHER" id="PTHR43557">
    <property type="entry name" value="APOPTOSIS-INDUCING FACTOR 1"/>
    <property type="match status" value="1"/>
</dbReference>
<evidence type="ECO:0000256" key="10">
    <source>
        <dbReference type="ARBA" id="ARBA00023128"/>
    </source>
</evidence>
<dbReference type="SUPFAM" id="SSF55424">
    <property type="entry name" value="FAD/NAD-linked reductases, dimerisation (C-terminal) domain"/>
    <property type="match status" value="1"/>
</dbReference>
<keyword evidence="7" id="KW-0809">Transit peptide</keyword>
<reference evidence="16" key="1">
    <citation type="journal article" date="2014" name="Nat. Genet.">
        <title>Genome and transcriptome of the porcine whipworm Trichuris suis.</title>
        <authorList>
            <person name="Jex A.R."/>
            <person name="Nejsum P."/>
            <person name="Schwarz E.M."/>
            <person name="Hu L."/>
            <person name="Young N.D."/>
            <person name="Hall R.S."/>
            <person name="Korhonen P.K."/>
            <person name="Liao S."/>
            <person name="Thamsborg S."/>
            <person name="Xia J."/>
            <person name="Xu P."/>
            <person name="Wang S."/>
            <person name="Scheerlinck J.P."/>
            <person name="Hofmann A."/>
            <person name="Sternberg P.W."/>
            <person name="Wang J."/>
            <person name="Gasser R.B."/>
        </authorList>
    </citation>
    <scope>NUCLEOTIDE SEQUENCE [LARGE SCALE GENOMIC DNA]</scope>
    <source>
        <strain evidence="16">DCEP-RM93F</strain>
    </source>
</reference>
<dbReference type="InterPro" id="IPR036188">
    <property type="entry name" value="FAD/NAD-bd_sf"/>
</dbReference>
<evidence type="ECO:0000259" key="14">
    <source>
        <dbReference type="Pfam" id="PF07992"/>
    </source>
</evidence>
<evidence type="ECO:0008006" key="17">
    <source>
        <dbReference type="Google" id="ProtNLM"/>
    </source>
</evidence>
<dbReference type="PRINTS" id="PR00411">
    <property type="entry name" value="PNDRDTASEI"/>
</dbReference>
<proteinExistence type="inferred from homology"/>
<dbReference type="Pfam" id="PF14721">
    <property type="entry name" value="AIF_C"/>
    <property type="match status" value="1"/>
</dbReference>
<dbReference type="GO" id="GO:0006915">
    <property type="term" value="P:apoptotic process"/>
    <property type="evidence" value="ECO:0007669"/>
    <property type="project" value="UniProtKB-KW"/>
</dbReference>
<dbReference type="SMART" id="SM01353">
    <property type="entry name" value="AIF_C"/>
    <property type="match status" value="1"/>
</dbReference>
<evidence type="ECO:0000256" key="2">
    <source>
        <dbReference type="ARBA" id="ARBA00004173"/>
    </source>
</evidence>
<dbReference type="SUPFAM" id="SSF51905">
    <property type="entry name" value="FAD/NAD(P)-binding domain"/>
    <property type="match status" value="2"/>
</dbReference>
<comment type="similarity">
    <text evidence="3">Belongs to the FAD-dependent oxidoreductase family.</text>
</comment>
<protein>
    <recommendedName>
        <fullName evidence="17">Pyridine nucleotide-disulfide oxidoreductase</fullName>
    </recommendedName>
</protein>
<evidence type="ECO:0000256" key="13">
    <source>
        <dbReference type="SAM" id="Phobius"/>
    </source>
</evidence>
<comment type="catalytic activity">
    <reaction evidence="11">
        <text>A + NADH + H(+) = AH2 + NAD(+)</text>
        <dbReference type="Rhea" id="RHEA:11356"/>
        <dbReference type="ChEBI" id="CHEBI:13193"/>
        <dbReference type="ChEBI" id="CHEBI:15378"/>
        <dbReference type="ChEBI" id="CHEBI:17499"/>
        <dbReference type="ChEBI" id="CHEBI:57540"/>
        <dbReference type="ChEBI" id="CHEBI:57945"/>
    </reaction>
</comment>
<evidence type="ECO:0000256" key="8">
    <source>
        <dbReference type="ARBA" id="ARBA00023002"/>
    </source>
</evidence>
<feature type="domain" description="Mitochondrial apoptosis-inducing factor C-terminal" evidence="15">
    <location>
        <begin position="481"/>
        <end position="608"/>
    </location>
</feature>
<keyword evidence="4" id="KW-0285">Flavoprotein</keyword>
<keyword evidence="5" id="KW-0053">Apoptosis</keyword>
<dbReference type="InterPro" id="IPR029324">
    <property type="entry name" value="AIF_C"/>
</dbReference>
<keyword evidence="6" id="KW-0274">FAD</keyword>
<feature type="domain" description="FAD/NAD(P)-binding" evidence="14">
    <location>
        <begin position="151"/>
        <end position="477"/>
    </location>
</feature>
<evidence type="ECO:0000256" key="12">
    <source>
        <dbReference type="SAM" id="MobiDB-lite"/>
    </source>
</evidence>
<evidence type="ECO:0000256" key="4">
    <source>
        <dbReference type="ARBA" id="ARBA00022630"/>
    </source>
</evidence>
<feature type="region of interest" description="Disordered" evidence="12">
    <location>
        <begin position="113"/>
        <end position="132"/>
    </location>
</feature>
<dbReference type="Gene3D" id="3.30.390.30">
    <property type="match status" value="1"/>
</dbReference>
<evidence type="ECO:0000256" key="6">
    <source>
        <dbReference type="ARBA" id="ARBA00022827"/>
    </source>
</evidence>
<dbReference type="GO" id="GO:0071949">
    <property type="term" value="F:FAD binding"/>
    <property type="evidence" value="ECO:0007669"/>
    <property type="project" value="TreeGrafter"/>
</dbReference>
<evidence type="ECO:0000313" key="16">
    <source>
        <dbReference type="EMBL" id="KFD71163.1"/>
    </source>
</evidence>
<keyword evidence="13" id="KW-0812">Transmembrane</keyword>
<dbReference type="AlphaFoldDB" id="A0A085NNW7"/>
<keyword evidence="13" id="KW-0472">Membrane</keyword>